<keyword evidence="2 7" id="KW-0645">Protease</keyword>
<dbReference type="Pfam" id="PF13180">
    <property type="entry name" value="PDZ_2"/>
    <property type="match status" value="1"/>
</dbReference>
<dbReference type="InterPro" id="IPR036034">
    <property type="entry name" value="PDZ_sf"/>
</dbReference>
<dbReference type="FunFam" id="2.40.10.10:FF:000001">
    <property type="entry name" value="Periplasmic serine protease DegS"/>
    <property type="match status" value="1"/>
</dbReference>
<feature type="transmembrane region" description="Helical" evidence="5">
    <location>
        <begin position="22"/>
        <end position="43"/>
    </location>
</feature>
<dbReference type="Gene3D" id="2.40.10.120">
    <property type="match status" value="1"/>
</dbReference>
<dbReference type="RefSeq" id="WP_096410400.1">
    <property type="nucleotide sequence ID" value="NZ_AP017372.2"/>
</dbReference>
<evidence type="ECO:0000259" key="6">
    <source>
        <dbReference type="PROSITE" id="PS50106"/>
    </source>
</evidence>
<dbReference type="PRINTS" id="PR00834">
    <property type="entry name" value="PROTEASES2C"/>
</dbReference>
<evidence type="ECO:0000256" key="3">
    <source>
        <dbReference type="ARBA" id="ARBA00022801"/>
    </source>
</evidence>
<organism evidence="7 8">
    <name type="scientific">Halorhodospira halochloris</name>
    <name type="common">Ectothiorhodospira halochloris</name>
    <dbReference type="NCBI Taxonomy" id="1052"/>
    <lineage>
        <taxon>Bacteria</taxon>
        <taxon>Pseudomonadati</taxon>
        <taxon>Pseudomonadota</taxon>
        <taxon>Gammaproteobacteria</taxon>
        <taxon>Chromatiales</taxon>
        <taxon>Ectothiorhodospiraceae</taxon>
        <taxon>Halorhodospira</taxon>
    </lineage>
</organism>
<dbReference type="InterPro" id="IPR001478">
    <property type="entry name" value="PDZ"/>
</dbReference>
<dbReference type="InterPro" id="IPR001940">
    <property type="entry name" value="Peptidase_S1C"/>
</dbReference>
<keyword evidence="3" id="KW-0378">Hydrolase</keyword>
<evidence type="ECO:0000256" key="4">
    <source>
        <dbReference type="ARBA" id="ARBA00022825"/>
    </source>
</evidence>
<dbReference type="Gene3D" id="2.30.42.10">
    <property type="match status" value="1"/>
</dbReference>
<dbReference type="PANTHER" id="PTHR22939:SF129">
    <property type="entry name" value="SERINE PROTEASE HTRA2, MITOCHONDRIAL"/>
    <property type="match status" value="1"/>
</dbReference>
<evidence type="ECO:0000313" key="8">
    <source>
        <dbReference type="Proteomes" id="UP000218890"/>
    </source>
</evidence>
<evidence type="ECO:0000256" key="2">
    <source>
        <dbReference type="ARBA" id="ARBA00022670"/>
    </source>
</evidence>
<reference evidence="7" key="1">
    <citation type="submission" date="2016-02" db="EMBL/GenBank/DDBJ databases">
        <title>Halorhodospira halochloris DSM-1059 complete genome, version 2.</title>
        <authorList>
            <person name="Tsukatani Y."/>
        </authorList>
    </citation>
    <scope>NUCLEOTIDE SEQUENCE</scope>
    <source>
        <strain evidence="7">DSM 1059</strain>
    </source>
</reference>
<dbReference type="SUPFAM" id="SSF50494">
    <property type="entry name" value="Trypsin-like serine proteases"/>
    <property type="match status" value="1"/>
</dbReference>
<proteinExistence type="inferred from homology"/>
<sequence>MTLPGSKQKPIQPWPYTHYGEWIRFVLGYATLGIAIAIALVWLNPGWLYSVIPQDDSARHEGFNRDMPVETDRDIAARPAQLGQPVSYAESVARAAPAVVNIYSAPSETEQFTPPGYRHPLLERFFEQPGHPPRLPRHQANLGSGIIISENGYIVTNHHVIKQAESIKVVLPDKREARATVIGEDPETDLALLSIDLQELPVISFGDESDVRVGDVVLAIGNPFGVGQTVTKGIISATGRDQLGLSTFESFLQTDAAINVGNSGGALIDAHGRLIGINTALFDRGGGGSHGIGFAIPASMVQSVISDFFEHGQVVRGWLGVKTQRLTPPLARSFDLDESKGVVVTEISPGGPVEGGTLKTGDVLTKIDGTQIESVQDFLRATGRSPPGTRVEVSGYRDGDPFNKKIILGKNPKSDAR</sequence>
<name>A0A0X8XBH7_HALHR</name>
<evidence type="ECO:0000256" key="5">
    <source>
        <dbReference type="SAM" id="Phobius"/>
    </source>
</evidence>
<comment type="similarity">
    <text evidence="1">Belongs to the peptidase S1C family.</text>
</comment>
<keyword evidence="5" id="KW-1133">Transmembrane helix</keyword>
<dbReference type="GO" id="GO:0006508">
    <property type="term" value="P:proteolysis"/>
    <property type="evidence" value="ECO:0007669"/>
    <property type="project" value="UniProtKB-KW"/>
</dbReference>
<dbReference type="SUPFAM" id="SSF50156">
    <property type="entry name" value="PDZ domain-like"/>
    <property type="match status" value="1"/>
</dbReference>
<accession>A0A0X8XBH7</accession>
<dbReference type="Pfam" id="PF13365">
    <property type="entry name" value="Trypsin_2"/>
    <property type="match status" value="1"/>
</dbReference>
<keyword evidence="5" id="KW-0812">Transmembrane</keyword>
<dbReference type="Proteomes" id="UP000218890">
    <property type="component" value="Chromosome"/>
</dbReference>
<dbReference type="SMART" id="SM00228">
    <property type="entry name" value="PDZ"/>
    <property type="match status" value="1"/>
</dbReference>
<gene>
    <name evidence="7" type="ORF">HH1059_18430</name>
</gene>
<dbReference type="AlphaFoldDB" id="A0A0X8XBH7"/>
<dbReference type="KEGG" id="hhk:HH1059_18430"/>
<dbReference type="OrthoDB" id="9758917at2"/>
<protein>
    <submittedName>
        <fullName evidence="7">Outer membrane stress sensor protease DegS</fullName>
    </submittedName>
</protein>
<dbReference type="InterPro" id="IPR009003">
    <property type="entry name" value="Peptidase_S1_PA"/>
</dbReference>
<evidence type="ECO:0000256" key="1">
    <source>
        <dbReference type="ARBA" id="ARBA00010541"/>
    </source>
</evidence>
<dbReference type="PROSITE" id="PS50106">
    <property type="entry name" value="PDZ"/>
    <property type="match status" value="1"/>
</dbReference>
<keyword evidence="8" id="KW-1185">Reference proteome</keyword>
<feature type="domain" description="PDZ" evidence="6">
    <location>
        <begin position="320"/>
        <end position="383"/>
    </location>
</feature>
<evidence type="ECO:0000313" key="7">
    <source>
        <dbReference type="EMBL" id="BAU58532.2"/>
    </source>
</evidence>
<dbReference type="GO" id="GO:0004252">
    <property type="term" value="F:serine-type endopeptidase activity"/>
    <property type="evidence" value="ECO:0007669"/>
    <property type="project" value="InterPro"/>
</dbReference>
<keyword evidence="4" id="KW-0720">Serine protease</keyword>
<keyword evidence="5" id="KW-0472">Membrane</keyword>
<dbReference type="EMBL" id="AP017372">
    <property type="protein sequence ID" value="BAU58532.2"/>
    <property type="molecule type" value="Genomic_DNA"/>
</dbReference>
<dbReference type="PANTHER" id="PTHR22939">
    <property type="entry name" value="SERINE PROTEASE FAMILY S1C HTRA-RELATED"/>
    <property type="match status" value="1"/>
</dbReference>